<dbReference type="RefSeq" id="WP_184201062.1">
    <property type="nucleotide sequence ID" value="NZ_BMOX01000021.1"/>
</dbReference>
<evidence type="ECO:0000313" key="1">
    <source>
        <dbReference type="EMBL" id="MBB6228550.1"/>
    </source>
</evidence>
<evidence type="ECO:0008006" key="3">
    <source>
        <dbReference type="Google" id="ProtNLM"/>
    </source>
</evidence>
<proteinExistence type="predicted"/>
<gene>
    <name evidence="1" type="ORF">FHS79_002740</name>
</gene>
<dbReference type="AlphaFoldDB" id="A0A841L7Y3"/>
<accession>A0A841L7Y3</accession>
<sequence length="253" mass="27612">MIVIPMAGLSRRFMLAGYSQPKFMLDLFGETVFEHSVGSFRACFADTPFLFIARETGGVEAFIRHQAQGLGIADVRIAMLDHETAGQAETVERGLDIIAAAEDSAITIFNIDTFRPGFRQPSPDRLATLAGYLEVFRGSGSNWSYVRPSDTGLRLAAETAEKRPISEFCCTGLYHFARAEHFYAALAAERLSPQSHELFVAPLYNHLIGKGLAVGYEIVEAEDVIFCGTPGEYEALLGDQSFGVVSASSNRLA</sequence>
<organism evidence="1 2">
    <name type="scientific">Polymorphobacter multimanifer</name>
    <dbReference type="NCBI Taxonomy" id="1070431"/>
    <lineage>
        <taxon>Bacteria</taxon>
        <taxon>Pseudomonadati</taxon>
        <taxon>Pseudomonadota</taxon>
        <taxon>Alphaproteobacteria</taxon>
        <taxon>Sphingomonadales</taxon>
        <taxon>Sphingosinicellaceae</taxon>
        <taxon>Polymorphobacter</taxon>
    </lineage>
</organism>
<dbReference type="SUPFAM" id="SSF53448">
    <property type="entry name" value="Nucleotide-diphospho-sugar transferases"/>
    <property type="match status" value="1"/>
</dbReference>
<name>A0A841L7Y3_9SPHN</name>
<dbReference type="InterPro" id="IPR029044">
    <property type="entry name" value="Nucleotide-diphossugar_trans"/>
</dbReference>
<dbReference type="EMBL" id="JACIIV010000020">
    <property type="protein sequence ID" value="MBB6228550.1"/>
    <property type="molecule type" value="Genomic_DNA"/>
</dbReference>
<dbReference type="Proteomes" id="UP000538147">
    <property type="component" value="Unassembled WGS sequence"/>
</dbReference>
<reference evidence="1 2" key="1">
    <citation type="submission" date="2020-08" db="EMBL/GenBank/DDBJ databases">
        <title>Genomic Encyclopedia of Type Strains, Phase IV (KMG-IV): sequencing the most valuable type-strain genomes for metagenomic binning, comparative biology and taxonomic classification.</title>
        <authorList>
            <person name="Goeker M."/>
        </authorList>
    </citation>
    <scope>NUCLEOTIDE SEQUENCE [LARGE SCALE GENOMIC DNA]</scope>
    <source>
        <strain evidence="1 2">DSM 102189</strain>
    </source>
</reference>
<protein>
    <recommendedName>
        <fullName evidence="3">Capsular biosynthesis protein</fullName>
    </recommendedName>
</protein>
<comment type="caution">
    <text evidence="1">The sequence shown here is derived from an EMBL/GenBank/DDBJ whole genome shotgun (WGS) entry which is preliminary data.</text>
</comment>
<keyword evidence="2" id="KW-1185">Reference proteome</keyword>
<evidence type="ECO:0000313" key="2">
    <source>
        <dbReference type="Proteomes" id="UP000538147"/>
    </source>
</evidence>
<dbReference type="Gene3D" id="3.90.550.10">
    <property type="entry name" value="Spore Coat Polysaccharide Biosynthesis Protein SpsA, Chain A"/>
    <property type="match status" value="1"/>
</dbReference>
<dbReference type="InterPro" id="IPR016873">
    <property type="entry name" value="Caps_polysacc_synth_BcbE_prd"/>
</dbReference>
<dbReference type="PIRSF" id="PIRSF028162">
    <property type="entry name" value="BcbE_prd"/>
    <property type="match status" value="1"/>
</dbReference>